<dbReference type="Pfam" id="PF04578">
    <property type="entry name" value="DUF594"/>
    <property type="match status" value="1"/>
</dbReference>
<evidence type="ECO:0000313" key="3">
    <source>
        <dbReference type="EMBL" id="KAK7841190.1"/>
    </source>
</evidence>
<organism evidence="3 4">
    <name type="scientific">Quercus suber</name>
    <name type="common">Cork oak</name>
    <dbReference type="NCBI Taxonomy" id="58331"/>
    <lineage>
        <taxon>Eukaryota</taxon>
        <taxon>Viridiplantae</taxon>
        <taxon>Streptophyta</taxon>
        <taxon>Embryophyta</taxon>
        <taxon>Tracheophyta</taxon>
        <taxon>Spermatophyta</taxon>
        <taxon>Magnoliopsida</taxon>
        <taxon>eudicotyledons</taxon>
        <taxon>Gunneridae</taxon>
        <taxon>Pentapetalae</taxon>
        <taxon>rosids</taxon>
        <taxon>fabids</taxon>
        <taxon>Fagales</taxon>
        <taxon>Fagaceae</taxon>
        <taxon>Quercus</taxon>
    </lineage>
</organism>
<comment type="caution">
    <text evidence="3">The sequence shown here is derived from an EMBL/GenBank/DDBJ whole genome shotgun (WGS) entry which is preliminary data.</text>
</comment>
<accession>A0AAW0KNS2</accession>
<feature type="transmembrane region" description="Helical" evidence="1">
    <location>
        <begin position="164"/>
        <end position="182"/>
    </location>
</feature>
<name>A0AAW0KNS2_QUESU</name>
<feature type="transmembrane region" description="Helical" evidence="1">
    <location>
        <begin position="113"/>
        <end position="133"/>
    </location>
</feature>
<reference evidence="3 4" key="1">
    <citation type="journal article" date="2018" name="Sci. Data">
        <title>The draft genome sequence of cork oak.</title>
        <authorList>
            <person name="Ramos A.M."/>
            <person name="Usie A."/>
            <person name="Barbosa P."/>
            <person name="Barros P.M."/>
            <person name="Capote T."/>
            <person name="Chaves I."/>
            <person name="Simoes F."/>
            <person name="Abreu I."/>
            <person name="Carrasquinho I."/>
            <person name="Faro C."/>
            <person name="Guimaraes J.B."/>
            <person name="Mendonca D."/>
            <person name="Nobrega F."/>
            <person name="Rodrigues L."/>
            <person name="Saibo N.J.M."/>
            <person name="Varela M.C."/>
            <person name="Egas C."/>
            <person name="Matos J."/>
            <person name="Miguel C.M."/>
            <person name="Oliveira M.M."/>
            <person name="Ricardo C.P."/>
            <person name="Goncalves S."/>
        </authorList>
    </citation>
    <scope>NUCLEOTIDE SEQUENCE [LARGE SCALE GENOMIC DNA]</scope>
    <source>
        <strain evidence="4">cv. HL8</strain>
    </source>
</reference>
<keyword evidence="1" id="KW-1133">Transmembrane helix</keyword>
<sequence length="788" mass="90680">MLLTILSGWLFVEKRKLGQVFPEEARKIWDLWELRILVLISLTLQISLIVLGNRRKYNPNTLLRLSLWSAYLTADWVATVALGVLSNNQRNSCTCAIASSSNTKSINDELRAFWAPFLLLHLGGPDTITAYALADNELWIRHLLGLLVQTIVAIYITVTAWSGTWLSYLTIPMLFAGLIKYVERTLSLRSANREQFLDSLLYRPDPGPNYAKFMEEFSLKKAEGFSVLAIEVIEAADQSYAAGNGNNNVDASKRTLPVAYSFFNTFKRLFVDLILSFHDRDKSRSYFQNLTSSETAFEVVEIELGFAYDVFYTKAPIISTFLGCIFRFITSSFTIIVFVFFLIIEKHNHPQVDLIITYILLVGAILLEFYAVILLLSSDWTKLWLSEHEPQFSQIKRCFQSMISRPISCFKSKISPSISYFKSKVSPLISWFQSKISPLISCFKSKVSSLISCFQSKASRLMIPCFRHVISEVVSFLFPSNKKRWSNSIPQFNLLSFSLKDKPVPCLDDKPELFQKIVRHSPIFYKTFEKSWYTYRCEISPKLKGWIFQHFLKKPDDNNTSSLCSARGNLVFKNYIEKYERSLSFNWTTDVEFDQSILIWHIATDLCYHSGGGENLAAEYSSHKWSKNLSDYMLYLLVMCPFLLPIGIGMIRFQDTCEEAKHFFQEKGLSKNKVKFCKMLLEVNTDVEPIKVKGDRSKSVLFNANKLAKELQEMGEEKNWELVWEFVCDVWIEILGYAASHCRGYYHAQQLTEGGELLTHVWLLMAHLGITEQFQINRGHARAKLAVY</sequence>
<gene>
    <name evidence="3" type="ORF">CFP56_015667</name>
</gene>
<feature type="transmembrane region" description="Helical" evidence="1">
    <location>
        <begin position="632"/>
        <end position="653"/>
    </location>
</feature>
<evidence type="ECO:0000256" key="1">
    <source>
        <dbReference type="SAM" id="Phobius"/>
    </source>
</evidence>
<dbReference type="Gramene" id="rna-CFP56_16005">
    <property type="protein sequence ID" value="cds-POF10883.1"/>
    <property type="gene ID" value="gene-CFP56_16005"/>
</dbReference>
<dbReference type="Proteomes" id="UP000237347">
    <property type="component" value="Unassembled WGS sequence"/>
</dbReference>
<dbReference type="AlphaFoldDB" id="A0AAW0KNS2"/>
<feature type="transmembrane region" description="Helical" evidence="1">
    <location>
        <begin position="34"/>
        <end position="53"/>
    </location>
</feature>
<keyword evidence="1" id="KW-0472">Membrane</keyword>
<dbReference type="Pfam" id="PF13968">
    <property type="entry name" value="DUF4220"/>
    <property type="match status" value="1"/>
</dbReference>
<feature type="transmembrane region" description="Helical" evidence="1">
    <location>
        <begin position="321"/>
        <end position="343"/>
    </location>
</feature>
<dbReference type="EMBL" id="PKMF04000246">
    <property type="protein sequence ID" value="KAK7841190.1"/>
    <property type="molecule type" value="Genomic_DNA"/>
</dbReference>
<feature type="transmembrane region" description="Helical" evidence="1">
    <location>
        <begin position="65"/>
        <end position="85"/>
    </location>
</feature>
<feature type="transmembrane region" description="Helical" evidence="1">
    <location>
        <begin position="355"/>
        <end position="376"/>
    </location>
</feature>
<keyword evidence="4" id="KW-1185">Reference proteome</keyword>
<evidence type="ECO:0000259" key="2">
    <source>
        <dbReference type="Pfam" id="PF13968"/>
    </source>
</evidence>
<protein>
    <recommendedName>
        <fullName evidence="2">DUF4220 domain-containing protein</fullName>
    </recommendedName>
</protein>
<keyword evidence="1" id="KW-0812">Transmembrane</keyword>
<feature type="domain" description="DUF4220" evidence="2">
    <location>
        <begin position="68"/>
        <end position="497"/>
    </location>
</feature>
<dbReference type="InterPro" id="IPR025315">
    <property type="entry name" value="DUF4220"/>
</dbReference>
<proteinExistence type="predicted"/>
<evidence type="ECO:0000313" key="4">
    <source>
        <dbReference type="Proteomes" id="UP000237347"/>
    </source>
</evidence>
<dbReference type="PANTHER" id="PTHR31325">
    <property type="entry name" value="OS01G0798800 PROTEIN-RELATED"/>
    <property type="match status" value="1"/>
</dbReference>
<dbReference type="InterPro" id="IPR007658">
    <property type="entry name" value="DUF594"/>
</dbReference>
<feature type="transmembrane region" description="Helical" evidence="1">
    <location>
        <begin position="140"/>
        <end position="158"/>
    </location>
</feature>